<protein>
    <submittedName>
        <fullName evidence="2">E3 ubiquitin-protein ligase LIN</fullName>
    </submittedName>
</protein>
<dbReference type="InterPro" id="IPR013083">
    <property type="entry name" value="Znf_RING/FYVE/PHD"/>
</dbReference>
<dbReference type="AlphaFoldDB" id="A0A9N8EBV8"/>
<dbReference type="GO" id="GO:0016567">
    <property type="term" value="P:protein ubiquitination"/>
    <property type="evidence" value="ECO:0007669"/>
    <property type="project" value="InterPro"/>
</dbReference>
<reference evidence="2" key="1">
    <citation type="submission" date="2020-06" db="EMBL/GenBank/DDBJ databases">
        <authorList>
            <consortium name="Plant Systems Biology data submission"/>
        </authorList>
    </citation>
    <scope>NUCLEOTIDE SEQUENCE</scope>
    <source>
        <strain evidence="2">D6</strain>
    </source>
</reference>
<evidence type="ECO:0000259" key="1">
    <source>
        <dbReference type="PROSITE" id="PS51698"/>
    </source>
</evidence>
<evidence type="ECO:0000313" key="2">
    <source>
        <dbReference type="EMBL" id="CAB9518267.1"/>
    </source>
</evidence>
<evidence type="ECO:0000313" key="3">
    <source>
        <dbReference type="Proteomes" id="UP001153069"/>
    </source>
</evidence>
<dbReference type="Proteomes" id="UP001153069">
    <property type="component" value="Unassembled WGS sequence"/>
</dbReference>
<keyword evidence="3" id="KW-1185">Reference proteome</keyword>
<dbReference type="GO" id="GO:0004842">
    <property type="term" value="F:ubiquitin-protein transferase activity"/>
    <property type="evidence" value="ECO:0007669"/>
    <property type="project" value="InterPro"/>
</dbReference>
<dbReference type="Gene3D" id="3.30.40.10">
    <property type="entry name" value="Zinc/RING finger domain, C3HC4 (zinc finger)"/>
    <property type="match status" value="1"/>
</dbReference>
<name>A0A9N8EBV8_9STRA</name>
<dbReference type="OrthoDB" id="424220at2759"/>
<feature type="domain" description="U-box" evidence="1">
    <location>
        <begin position="8"/>
        <end position="84"/>
    </location>
</feature>
<proteinExistence type="predicted"/>
<dbReference type="EMBL" id="CAICTM010000918">
    <property type="protein sequence ID" value="CAB9518267.1"/>
    <property type="molecule type" value="Genomic_DNA"/>
</dbReference>
<sequence>MSQHGSPSAPRRFVCPLTLDVMENPVTNKETGKTYEKKAILEWVYLHGHATCPLTRKPLHPSDLQEDDVLQYEISQWKEVAAMEAKLADILF</sequence>
<dbReference type="PROSITE" id="PS51698">
    <property type="entry name" value="U_BOX"/>
    <property type="match status" value="1"/>
</dbReference>
<dbReference type="InterPro" id="IPR003613">
    <property type="entry name" value="Ubox_domain"/>
</dbReference>
<dbReference type="Pfam" id="PF04564">
    <property type="entry name" value="U-box"/>
    <property type="match status" value="1"/>
</dbReference>
<dbReference type="InterPro" id="IPR045210">
    <property type="entry name" value="RING-Ubox_PUB"/>
</dbReference>
<dbReference type="PANTHER" id="PTHR47446">
    <property type="entry name" value="RING-TYPE E3 UBIQUITIN TRANSFERASE"/>
    <property type="match status" value="1"/>
</dbReference>
<gene>
    <name evidence="2" type="ORF">SEMRO_920_G220210.1</name>
</gene>
<comment type="caution">
    <text evidence="2">The sequence shown here is derived from an EMBL/GenBank/DDBJ whole genome shotgun (WGS) entry which is preliminary data.</text>
</comment>
<organism evidence="2 3">
    <name type="scientific">Seminavis robusta</name>
    <dbReference type="NCBI Taxonomy" id="568900"/>
    <lineage>
        <taxon>Eukaryota</taxon>
        <taxon>Sar</taxon>
        <taxon>Stramenopiles</taxon>
        <taxon>Ochrophyta</taxon>
        <taxon>Bacillariophyta</taxon>
        <taxon>Bacillariophyceae</taxon>
        <taxon>Bacillariophycidae</taxon>
        <taxon>Naviculales</taxon>
        <taxon>Naviculaceae</taxon>
        <taxon>Seminavis</taxon>
    </lineage>
</organism>
<dbReference type="PANTHER" id="PTHR47446:SF2">
    <property type="entry name" value="RING-TYPE E3 UBIQUITIN TRANSFERASE"/>
    <property type="match status" value="1"/>
</dbReference>
<dbReference type="InterPro" id="IPR052858">
    <property type="entry name" value="E3_ubiquitin-ligase_LIN"/>
</dbReference>
<dbReference type="CDD" id="cd16664">
    <property type="entry name" value="RING-Ubox_PUB"/>
    <property type="match status" value="1"/>
</dbReference>
<accession>A0A9N8EBV8</accession>
<dbReference type="SUPFAM" id="SSF57850">
    <property type="entry name" value="RING/U-box"/>
    <property type="match status" value="1"/>
</dbReference>
<dbReference type="SMART" id="SM00504">
    <property type="entry name" value="Ubox"/>
    <property type="match status" value="1"/>
</dbReference>